<organism evidence="1 2">
    <name type="scientific">Cupriavidus numazuensis</name>
    <dbReference type="NCBI Taxonomy" id="221992"/>
    <lineage>
        <taxon>Bacteria</taxon>
        <taxon>Pseudomonadati</taxon>
        <taxon>Pseudomonadota</taxon>
        <taxon>Betaproteobacteria</taxon>
        <taxon>Burkholderiales</taxon>
        <taxon>Burkholderiaceae</taxon>
        <taxon>Cupriavidus</taxon>
    </lineage>
</organism>
<sequence>MTTAVAPYPINAPLIQAVVIAYANRQMIADAIMPRVPVGKAEFKYLVQNVAEQFTVPDTMVGRKSAPNQVESSGTMQTASVVDYGLDEVVPVEDVRNAPEGVDPMATAAEFVMKLVTLGREVRVANAVFNPANHVNKVTLSGTSQWSDYTNSDPISAILTALDSPIMRPNVMTIGRAAWTKLILHPRVIDYVNGKGGTSGGVTRQQLANALELEEILVGEAFVNTARRGQAMSLQRTWGKHAAFTYREVPSETSRSTTWGFTAQQGERISNTTFDEDNGGLEGGYKVRAGERVKELVTAPDLSYFFQNVIA</sequence>
<dbReference type="InterPro" id="IPR053738">
    <property type="entry name" value="Lambda_capsid_assembly"/>
</dbReference>
<reference evidence="1 2" key="1">
    <citation type="submission" date="2021-03" db="EMBL/GenBank/DDBJ databases">
        <authorList>
            <person name="Peeters C."/>
        </authorList>
    </citation>
    <scope>NUCLEOTIDE SEQUENCE [LARGE SCALE GENOMIC DNA]</scope>
    <source>
        <strain evidence="1 2">LMG 26411</strain>
    </source>
</reference>
<evidence type="ECO:0008006" key="3">
    <source>
        <dbReference type="Google" id="ProtNLM"/>
    </source>
</evidence>
<name>A0ABN7PRC7_9BURK</name>
<dbReference type="Gene3D" id="3.90.1690.10">
    <property type="entry name" value="phage-related protein like domain"/>
    <property type="match status" value="1"/>
</dbReference>
<comment type="caution">
    <text evidence="1">The sequence shown here is derived from an EMBL/GenBank/DDBJ whole genome shotgun (WGS) entry which is preliminary data.</text>
</comment>
<dbReference type="EMBL" id="CAJPVI010000001">
    <property type="protein sequence ID" value="CAG2129160.1"/>
    <property type="molecule type" value="Genomic_DNA"/>
</dbReference>
<evidence type="ECO:0000313" key="2">
    <source>
        <dbReference type="Proteomes" id="UP000672657"/>
    </source>
</evidence>
<protein>
    <recommendedName>
        <fullName evidence="3">Phage capsid protein</fullName>
    </recommendedName>
</protein>
<dbReference type="Proteomes" id="UP000672657">
    <property type="component" value="Unassembled WGS sequence"/>
</dbReference>
<accession>A0ABN7PRC7</accession>
<keyword evidence="2" id="KW-1185">Reference proteome</keyword>
<gene>
    <name evidence="1" type="ORF">LMG26411_00128</name>
</gene>
<dbReference type="RefSeq" id="WP_211951379.1">
    <property type="nucleotide sequence ID" value="NZ_CAJPVI010000001.1"/>
</dbReference>
<evidence type="ECO:0000313" key="1">
    <source>
        <dbReference type="EMBL" id="CAG2129160.1"/>
    </source>
</evidence>
<proteinExistence type="predicted"/>